<dbReference type="InterPro" id="IPR036942">
    <property type="entry name" value="Beta-barrel_TonB_sf"/>
</dbReference>
<dbReference type="InterPro" id="IPR023997">
    <property type="entry name" value="TonB-dep_OMP_SusC/RagA_CS"/>
</dbReference>
<evidence type="ECO:0000259" key="8">
    <source>
        <dbReference type="Pfam" id="PF07715"/>
    </source>
</evidence>
<dbReference type="GO" id="GO:0009279">
    <property type="term" value="C:cell outer membrane"/>
    <property type="evidence" value="ECO:0007669"/>
    <property type="project" value="UniProtKB-SubCell"/>
</dbReference>
<evidence type="ECO:0000256" key="7">
    <source>
        <dbReference type="PROSITE-ProRule" id="PRU01360"/>
    </source>
</evidence>
<keyword evidence="2 7" id="KW-0813">Transport</keyword>
<dbReference type="PROSITE" id="PS52016">
    <property type="entry name" value="TONB_DEPENDENT_REC_3"/>
    <property type="match status" value="1"/>
</dbReference>
<dbReference type="AlphaFoldDB" id="A0A0P0D6D8"/>
<evidence type="ECO:0000256" key="3">
    <source>
        <dbReference type="ARBA" id="ARBA00022452"/>
    </source>
</evidence>
<dbReference type="InterPro" id="IPR039426">
    <property type="entry name" value="TonB-dep_rcpt-like"/>
</dbReference>
<keyword evidence="5 7" id="KW-0472">Membrane</keyword>
<evidence type="ECO:0000256" key="1">
    <source>
        <dbReference type="ARBA" id="ARBA00004571"/>
    </source>
</evidence>
<dbReference type="Pfam" id="PF07715">
    <property type="entry name" value="Plug"/>
    <property type="match status" value="1"/>
</dbReference>
<dbReference type="STRING" id="1736674.APS56_11345"/>
<dbReference type="Pfam" id="PF13715">
    <property type="entry name" value="CarbopepD_reg_2"/>
    <property type="match status" value="1"/>
</dbReference>
<feature type="domain" description="TonB-dependent receptor plug" evidence="8">
    <location>
        <begin position="115"/>
        <end position="221"/>
    </location>
</feature>
<sequence length="1011" mass="110777">MKLIKTFPSLILSIFLLIGGSIFAQEKQITGTVSSSGEPMPGVTVLLKGTSKGVVTDFDGNFSISANNTDTLVFSYIGFLSQEVIIGNASTINVSLLESTEELNEVVLIGYGSIKKKDLTSAISTVKGDELSKRVVSNIQDALSGQLPGVQVSSNGGKPGASSTITIRGISTLGDNTPLYVVDDVPLDDINFLSPQDIESVQVLKDASASAIFGSRASNGVVIIRTKQAKTNKVIVSFDAYTGIQSVAKNPNLASATEYANILNAASLNDGGNLIYSDPESLGNGTNWWNEITQSTAIYNANLSIAKATEDIKISSSISYQDQEGIVKGSDFNRVTARLNTEYKLSDKITIGENFTFANSKTENGPDLVWNAHRLEPVTSPYLATYEREGLNEYSIFSPTITDVPNAIGQLARTYNDTEYSRAVGNFYVNLEVLNGLSFKSQFSIYYSAWENNWFSPDYYIEENDKLEVNAVGRTHNNKLNTTWNNTVNYNKEIGNHSFNLLGGVILESQTEKTLSGTGENIPSNHPDLRYLDAATEGFITTGNNEKYSLISYIGRGNYSYKSKYLLTATVRADGSSIFPNGNKWGIFPSVSGAWVASNEDFMQDISWINLLKTRVGWGQIGNDNRNSIPANAKLTTIGDEYYTLGDNQDIVLGTAPENVGNPSIQWETVEDLNFGIDLGLFNNSLNLNFDVYKRTTHDMLMAKSIPAYLGSGYDSQWANVGSFETKGFDLGITYKKQINKLKSSFTLNLSSYNAKVVELADGEAIWSGNHQRLNSLTYTAEGQTPGLFYGFVTDGIFQNQTEINSHSDNSGNIIQPYAQPGDFRFKDLNGDGTLDDDDREVIGDPTPDFSFGFNMQFNYDNFDLSALFTGKYGNDMLNALNPYLMSGSGTYNSYAGLLDKAWSGEGSTNSQPRLSNDDPNQNFRYSDYYIEDGSFIRLTNLQLGYTLNDNIIKSLGFTRARIYMSGENLFTLTSFSGLDPDISGSATESGIDWGHYPLPKTFNIGVNLSF</sequence>
<comment type="similarity">
    <text evidence="7">Belongs to the TonB-dependent receptor family.</text>
</comment>
<comment type="subcellular location">
    <subcellularLocation>
        <location evidence="1 7">Cell outer membrane</location>
        <topology evidence="1 7">Multi-pass membrane protein</topology>
    </subcellularLocation>
</comment>
<dbReference type="SUPFAM" id="SSF49464">
    <property type="entry name" value="Carboxypeptidase regulatory domain-like"/>
    <property type="match status" value="1"/>
</dbReference>
<dbReference type="NCBIfam" id="TIGR04057">
    <property type="entry name" value="SusC_RagA_signa"/>
    <property type="match status" value="1"/>
</dbReference>
<dbReference type="Gene3D" id="2.40.170.20">
    <property type="entry name" value="TonB-dependent receptor, beta-barrel domain"/>
    <property type="match status" value="1"/>
</dbReference>
<keyword evidence="10" id="KW-1185">Reference proteome</keyword>
<protein>
    <recommendedName>
        <fullName evidence="8">TonB-dependent receptor plug domain-containing protein</fullName>
    </recommendedName>
</protein>
<evidence type="ECO:0000256" key="6">
    <source>
        <dbReference type="ARBA" id="ARBA00023237"/>
    </source>
</evidence>
<proteinExistence type="inferred from homology"/>
<keyword evidence="3 7" id="KW-1134">Transmembrane beta strand</keyword>
<dbReference type="RefSeq" id="WP_054728179.1">
    <property type="nucleotide sequence ID" value="NZ_CP012898.1"/>
</dbReference>
<dbReference type="InterPro" id="IPR023996">
    <property type="entry name" value="TonB-dep_OMP_SusC/RagA"/>
</dbReference>
<gene>
    <name evidence="9" type="ORF">APS56_11345</name>
</gene>
<evidence type="ECO:0000313" key="9">
    <source>
        <dbReference type="EMBL" id="ALJ05682.1"/>
    </source>
</evidence>
<name>A0A0P0D6D8_9FLAO</name>
<keyword evidence="4 7" id="KW-0812">Transmembrane</keyword>
<dbReference type="Gene3D" id="2.170.130.10">
    <property type="entry name" value="TonB-dependent receptor, plug domain"/>
    <property type="match status" value="1"/>
</dbReference>
<evidence type="ECO:0000256" key="4">
    <source>
        <dbReference type="ARBA" id="ARBA00022692"/>
    </source>
</evidence>
<organism evidence="9 10">
    <name type="scientific">Pseudalgibacter alginicilyticus</name>
    <dbReference type="NCBI Taxonomy" id="1736674"/>
    <lineage>
        <taxon>Bacteria</taxon>
        <taxon>Pseudomonadati</taxon>
        <taxon>Bacteroidota</taxon>
        <taxon>Flavobacteriia</taxon>
        <taxon>Flavobacteriales</taxon>
        <taxon>Flavobacteriaceae</taxon>
        <taxon>Pseudalgibacter</taxon>
    </lineage>
</organism>
<dbReference type="Gene3D" id="2.60.40.1120">
    <property type="entry name" value="Carboxypeptidase-like, regulatory domain"/>
    <property type="match status" value="1"/>
</dbReference>
<evidence type="ECO:0000256" key="2">
    <source>
        <dbReference type="ARBA" id="ARBA00022448"/>
    </source>
</evidence>
<dbReference type="KEGG" id="ahz:APS56_11345"/>
<dbReference type="EMBL" id="CP012898">
    <property type="protein sequence ID" value="ALJ05682.1"/>
    <property type="molecule type" value="Genomic_DNA"/>
</dbReference>
<dbReference type="InterPro" id="IPR037066">
    <property type="entry name" value="Plug_dom_sf"/>
</dbReference>
<accession>A0A0P0D6D8</accession>
<keyword evidence="6 7" id="KW-0998">Cell outer membrane</keyword>
<dbReference type="InterPro" id="IPR012910">
    <property type="entry name" value="Plug_dom"/>
</dbReference>
<dbReference type="InterPro" id="IPR008969">
    <property type="entry name" value="CarboxyPept-like_regulatory"/>
</dbReference>
<dbReference type="SUPFAM" id="SSF56935">
    <property type="entry name" value="Porins"/>
    <property type="match status" value="1"/>
</dbReference>
<dbReference type="Proteomes" id="UP000057981">
    <property type="component" value="Chromosome"/>
</dbReference>
<dbReference type="PATRIC" id="fig|1736674.3.peg.2326"/>
<dbReference type="OrthoDB" id="9768177at2"/>
<dbReference type="NCBIfam" id="TIGR04056">
    <property type="entry name" value="OMP_RagA_SusC"/>
    <property type="match status" value="1"/>
</dbReference>
<evidence type="ECO:0000256" key="5">
    <source>
        <dbReference type="ARBA" id="ARBA00023136"/>
    </source>
</evidence>
<reference evidence="9 10" key="1">
    <citation type="submission" date="2015-10" db="EMBL/GenBank/DDBJ databases">
        <authorList>
            <person name="Gilbert D.G."/>
        </authorList>
    </citation>
    <scope>NUCLEOTIDE SEQUENCE [LARGE SCALE GENOMIC DNA]</scope>
    <source>
        <strain evidence="10">HZ-22</strain>
    </source>
</reference>
<evidence type="ECO:0000313" key="10">
    <source>
        <dbReference type="Proteomes" id="UP000057981"/>
    </source>
</evidence>